<dbReference type="PANTHER" id="PTHR47694:SF1">
    <property type="entry name" value="PLANT UBX DOMAIN-CONTAINING PROTEIN 2"/>
    <property type="match status" value="1"/>
</dbReference>
<dbReference type="Gene3D" id="1.20.58.2190">
    <property type="match status" value="1"/>
</dbReference>
<dbReference type="CDD" id="cd09212">
    <property type="entry name" value="PUB"/>
    <property type="match status" value="1"/>
</dbReference>
<dbReference type="InterPro" id="IPR036339">
    <property type="entry name" value="PUB-like_dom_sf"/>
</dbReference>
<dbReference type="Proteomes" id="UP001189429">
    <property type="component" value="Unassembled WGS sequence"/>
</dbReference>
<dbReference type="InterPro" id="IPR018997">
    <property type="entry name" value="PUB_domain"/>
</dbReference>
<organism evidence="3 4">
    <name type="scientific">Prorocentrum cordatum</name>
    <dbReference type="NCBI Taxonomy" id="2364126"/>
    <lineage>
        <taxon>Eukaryota</taxon>
        <taxon>Sar</taxon>
        <taxon>Alveolata</taxon>
        <taxon>Dinophyceae</taxon>
        <taxon>Prorocentrales</taxon>
        <taxon>Prorocentraceae</taxon>
        <taxon>Prorocentrum</taxon>
    </lineage>
</organism>
<evidence type="ECO:0000313" key="4">
    <source>
        <dbReference type="Proteomes" id="UP001189429"/>
    </source>
</evidence>
<keyword evidence="4" id="KW-1185">Reference proteome</keyword>
<feature type="region of interest" description="Disordered" evidence="1">
    <location>
        <begin position="244"/>
        <end position="284"/>
    </location>
</feature>
<sequence>MTGPDCLRLALRMPLDALGCRLHLCPRVSKSVSGVDTGIRPEGPLAARSCPLPPRRPPWPYFWPIAIRSQRAAAPQNLDICSSPSTPTRVPAAMGYAGYAPGANSRAAEALSEYERALRSLPLDKWEETLELIEKLTRNVVRNPRDEKFRKIRLSNKKISESITEVPGATALLRVMGWADASEEGGACLVLPDAVTFDFQEHVGKIVDAKPWYKKEVEDAKRAQARQERIEADPALKALKEKMDQDRAEVAAKGPAQASVAKKLGDGPNIMRAGDVGIGQSSGG</sequence>
<dbReference type="Pfam" id="PF09409">
    <property type="entry name" value="PUB"/>
    <property type="match status" value="1"/>
</dbReference>
<dbReference type="EMBL" id="CAUYUJ010016493">
    <property type="protein sequence ID" value="CAK0865870.1"/>
    <property type="molecule type" value="Genomic_DNA"/>
</dbReference>
<comment type="caution">
    <text evidence="3">The sequence shown here is derived from an EMBL/GenBank/DDBJ whole genome shotgun (WGS) entry which is preliminary data.</text>
</comment>
<evidence type="ECO:0000259" key="2">
    <source>
        <dbReference type="Pfam" id="PF09409"/>
    </source>
</evidence>
<dbReference type="PANTHER" id="PTHR47694">
    <property type="entry name" value="PLANT UBX DOMAIN-CONTAINING PROTEIN 2"/>
    <property type="match status" value="1"/>
</dbReference>
<gene>
    <name evidence="3" type="ORF">PCOR1329_LOCUS53280</name>
</gene>
<evidence type="ECO:0000256" key="1">
    <source>
        <dbReference type="SAM" id="MobiDB-lite"/>
    </source>
</evidence>
<dbReference type="SUPFAM" id="SSF143503">
    <property type="entry name" value="PUG domain-like"/>
    <property type="match status" value="1"/>
</dbReference>
<name>A0ABN9V069_9DINO</name>
<dbReference type="SMART" id="SM00580">
    <property type="entry name" value="PUG"/>
    <property type="match status" value="1"/>
</dbReference>
<reference evidence="3" key="1">
    <citation type="submission" date="2023-10" db="EMBL/GenBank/DDBJ databases">
        <authorList>
            <person name="Chen Y."/>
            <person name="Shah S."/>
            <person name="Dougan E. K."/>
            <person name="Thang M."/>
            <person name="Chan C."/>
        </authorList>
    </citation>
    <scope>NUCLEOTIDE SEQUENCE [LARGE SCALE GENOMIC DNA]</scope>
</reference>
<accession>A0ABN9V069</accession>
<feature type="domain" description="PUB" evidence="2">
    <location>
        <begin position="124"/>
        <end position="193"/>
    </location>
</feature>
<evidence type="ECO:0000313" key="3">
    <source>
        <dbReference type="EMBL" id="CAK0865870.1"/>
    </source>
</evidence>
<protein>
    <recommendedName>
        <fullName evidence="2">PUB domain-containing protein</fullName>
    </recommendedName>
</protein>
<proteinExistence type="predicted"/>